<organism evidence="1 3">
    <name type="scientific">Pediococcus ethanolidurans</name>
    <dbReference type="NCBI Taxonomy" id="319653"/>
    <lineage>
        <taxon>Bacteria</taxon>
        <taxon>Bacillati</taxon>
        <taxon>Bacillota</taxon>
        <taxon>Bacilli</taxon>
        <taxon>Lactobacillales</taxon>
        <taxon>Lactobacillaceae</taxon>
        <taxon>Pediococcus</taxon>
    </lineage>
</organism>
<accession>A0A0R2K1V0</accession>
<proteinExistence type="predicted"/>
<evidence type="ECO:0000313" key="1">
    <source>
        <dbReference type="EMBL" id="KRN83355.1"/>
    </source>
</evidence>
<protein>
    <submittedName>
        <fullName evidence="1">Uncharacterized protein</fullName>
    </submittedName>
</protein>
<keyword evidence="4" id="KW-1185">Reference proteome</keyword>
<reference evidence="1 3" key="1">
    <citation type="journal article" date="2015" name="Genome Announc.">
        <title>Expanding the biotechnology potential of lactobacilli through comparative genomics of 213 strains and associated genera.</title>
        <authorList>
            <person name="Sun Z."/>
            <person name="Harris H.M."/>
            <person name="McCann A."/>
            <person name="Guo C."/>
            <person name="Argimon S."/>
            <person name="Zhang W."/>
            <person name="Yang X."/>
            <person name="Jeffery I.B."/>
            <person name="Cooney J.C."/>
            <person name="Kagawa T.F."/>
            <person name="Liu W."/>
            <person name="Song Y."/>
            <person name="Salvetti E."/>
            <person name="Wrobel A."/>
            <person name="Rasinkangas P."/>
            <person name="Parkhill J."/>
            <person name="Rea M.C."/>
            <person name="O'Sullivan O."/>
            <person name="Ritari J."/>
            <person name="Douillard F.P."/>
            <person name="Paul Ross R."/>
            <person name="Yang R."/>
            <person name="Briner A.E."/>
            <person name="Felis G.E."/>
            <person name="de Vos W.M."/>
            <person name="Barrangou R."/>
            <person name="Klaenhammer T.R."/>
            <person name="Caufield P.W."/>
            <person name="Cui Y."/>
            <person name="Zhang H."/>
            <person name="O'Toole P.W."/>
        </authorList>
    </citation>
    <scope>NUCLEOTIDE SEQUENCE [LARGE SCALE GENOMIC DNA]</scope>
    <source>
        <strain evidence="1 3">DSM 22301</strain>
    </source>
</reference>
<name>A0A0R2K1V0_9LACO</name>
<comment type="caution">
    <text evidence="1">The sequence shown here is derived from an EMBL/GenBank/DDBJ whole genome shotgun (WGS) entry which is preliminary data.</text>
</comment>
<dbReference type="GeneID" id="76042648"/>
<dbReference type="STRING" id="319653.SAMN04487973_1033"/>
<dbReference type="EMBL" id="JQBY01000002">
    <property type="protein sequence ID" value="KRN83355.1"/>
    <property type="molecule type" value="Genomic_DNA"/>
</dbReference>
<sequence>MSNLVSITQLDSDTQAKAVRSFAQFYIRLYKAGNLEIVSSFVPAGYLSDINAFIARNRYLTHANLLDLSLATSSKDYLQVIEHLNQKFNLTGTPEIPWHTWFVSLHKQLVIES</sequence>
<dbReference type="Proteomes" id="UP000182818">
    <property type="component" value="Unassembled WGS sequence"/>
</dbReference>
<dbReference type="Proteomes" id="UP000051749">
    <property type="component" value="Unassembled WGS sequence"/>
</dbReference>
<dbReference type="PATRIC" id="fig|319653.3.peg.791"/>
<evidence type="ECO:0000313" key="3">
    <source>
        <dbReference type="Proteomes" id="UP000051749"/>
    </source>
</evidence>
<evidence type="ECO:0000313" key="2">
    <source>
        <dbReference type="EMBL" id="SER21590.1"/>
    </source>
</evidence>
<dbReference type="RefSeq" id="WP_057805014.1">
    <property type="nucleotide sequence ID" value="NZ_BJYP01000040.1"/>
</dbReference>
<dbReference type="AlphaFoldDB" id="A0A0R2K1V0"/>
<dbReference type="EMBL" id="FOGK01000003">
    <property type="protein sequence ID" value="SER21590.1"/>
    <property type="molecule type" value="Genomic_DNA"/>
</dbReference>
<evidence type="ECO:0000313" key="4">
    <source>
        <dbReference type="Proteomes" id="UP000182818"/>
    </source>
</evidence>
<reference evidence="2 4" key="2">
    <citation type="submission" date="2016-10" db="EMBL/GenBank/DDBJ databases">
        <authorList>
            <person name="Varghese N."/>
            <person name="Submissions S."/>
        </authorList>
    </citation>
    <scope>NUCLEOTIDE SEQUENCE [LARGE SCALE GENOMIC DNA]</scope>
    <source>
        <strain evidence="2 4">CGMCC 1.3889</strain>
    </source>
</reference>
<gene>
    <name evidence="1" type="ORF">IV87_GL000782</name>
    <name evidence="2" type="ORF">SAMN04487973_1033</name>
</gene>
<dbReference type="OrthoDB" id="2301346at2"/>